<organism evidence="2 3">
    <name type="scientific">Paenimyroides ceti</name>
    <dbReference type="NCBI Taxonomy" id="395087"/>
    <lineage>
        <taxon>Bacteria</taxon>
        <taxon>Pseudomonadati</taxon>
        <taxon>Bacteroidota</taxon>
        <taxon>Flavobacteriia</taxon>
        <taxon>Flavobacteriales</taxon>
        <taxon>Flavobacteriaceae</taxon>
        <taxon>Paenimyroides</taxon>
    </lineage>
</organism>
<gene>
    <name evidence="2" type="ORF">QW060_13275</name>
</gene>
<keyword evidence="3" id="KW-1185">Reference proteome</keyword>
<reference evidence="3" key="1">
    <citation type="journal article" date="2019" name="Int. J. Syst. Evol. Microbiol.">
        <title>The Global Catalogue of Microorganisms (GCM) 10K type strain sequencing project: providing services to taxonomists for standard genome sequencing and annotation.</title>
        <authorList>
            <consortium name="The Broad Institute Genomics Platform"/>
            <consortium name="The Broad Institute Genome Sequencing Center for Infectious Disease"/>
            <person name="Wu L."/>
            <person name="Ma J."/>
        </authorList>
    </citation>
    <scope>NUCLEOTIDE SEQUENCE [LARGE SCALE GENOMIC DNA]</scope>
    <source>
        <strain evidence="3">CECT 7184</strain>
    </source>
</reference>
<dbReference type="Proteomes" id="UP001242368">
    <property type="component" value="Unassembled WGS sequence"/>
</dbReference>
<dbReference type="NCBIfam" id="TIGR03519">
    <property type="entry name" value="T9SS_PorP_fam"/>
    <property type="match status" value="1"/>
</dbReference>
<accession>A0ABT8CVQ5</accession>
<name>A0ABT8CVQ5_9FLAO</name>
<dbReference type="EMBL" id="JAUFQU010000001">
    <property type="protein sequence ID" value="MDN3708076.1"/>
    <property type="molecule type" value="Genomic_DNA"/>
</dbReference>
<feature type="chain" id="PRO_5047492624" evidence="1">
    <location>
        <begin position="24"/>
        <end position="345"/>
    </location>
</feature>
<protein>
    <submittedName>
        <fullName evidence="2">Type IX secretion system membrane protein PorP/SprF</fullName>
    </submittedName>
</protein>
<evidence type="ECO:0000313" key="2">
    <source>
        <dbReference type="EMBL" id="MDN3708076.1"/>
    </source>
</evidence>
<comment type="caution">
    <text evidence="2">The sequence shown here is derived from an EMBL/GenBank/DDBJ whole genome shotgun (WGS) entry which is preliminary data.</text>
</comment>
<evidence type="ECO:0000256" key="1">
    <source>
        <dbReference type="SAM" id="SignalP"/>
    </source>
</evidence>
<dbReference type="RefSeq" id="WP_290363959.1">
    <property type="nucleotide sequence ID" value="NZ_JAUFQU010000001.1"/>
</dbReference>
<feature type="signal peptide" evidence="1">
    <location>
        <begin position="1"/>
        <end position="23"/>
    </location>
</feature>
<sequence length="345" mass="38896">MNIFKKPLLLLVSSLFISQFSVAQEGMSVYSDYLTDNYYLIHPSMAGAANCAKVRLTARQQWTDENNSPALQTLSFNTRIGEKSGIGFIAYNDRNGYHKQMGGKITYAHHLNFSRTDYDLNQLSFGLSAGLGQTTLDESDFLTGGNFDPNVHGGMEVKDSFFNIDAGVSYHYLDFYTHVTVKNLIGSKSDIYSDVESDNRRKYLASVGYVFGNSRSIYANDNGFTWEPSVMFQYTEETEEKILDVNMKMYKEFTNGQLFAGVSYRTAFDGAEYMKGTNGKVNKQYYHSVSPILGVKYKSIMVGYTYSHQFGDVTFANGGFHQITLGFNFLCRNTSYKCNCPSVNF</sequence>
<proteinExistence type="predicted"/>
<keyword evidence="1" id="KW-0732">Signal</keyword>
<dbReference type="Pfam" id="PF11751">
    <property type="entry name" value="PorP_SprF"/>
    <property type="match status" value="1"/>
</dbReference>
<evidence type="ECO:0000313" key="3">
    <source>
        <dbReference type="Proteomes" id="UP001242368"/>
    </source>
</evidence>
<dbReference type="InterPro" id="IPR019861">
    <property type="entry name" value="PorP/SprF_Bacteroidetes"/>
</dbReference>